<dbReference type="Proteomes" id="UP001500610">
    <property type="component" value="Unassembled WGS sequence"/>
</dbReference>
<dbReference type="Pfam" id="PF00069">
    <property type="entry name" value="Pkinase"/>
    <property type="match status" value="1"/>
</dbReference>
<feature type="region of interest" description="Disordered" evidence="6">
    <location>
        <begin position="287"/>
        <end position="333"/>
    </location>
</feature>
<evidence type="ECO:0000256" key="2">
    <source>
        <dbReference type="ARBA" id="ARBA00022741"/>
    </source>
</evidence>
<dbReference type="EMBL" id="BAABIV010000018">
    <property type="protein sequence ID" value="GAA4997802.1"/>
    <property type="molecule type" value="Genomic_DNA"/>
</dbReference>
<gene>
    <name evidence="8" type="ORF">GCM10023257_46010</name>
</gene>
<feature type="binding site" evidence="5">
    <location>
        <position position="43"/>
    </location>
    <ligand>
        <name>ATP</name>
        <dbReference type="ChEBI" id="CHEBI:30616"/>
    </ligand>
</feature>
<dbReference type="InterPro" id="IPR000719">
    <property type="entry name" value="Prot_kinase_dom"/>
</dbReference>
<organism evidence="8 9">
    <name type="scientific">Streptomyces hyderabadensis</name>
    <dbReference type="NCBI Taxonomy" id="598549"/>
    <lineage>
        <taxon>Bacteria</taxon>
        <taxon>Bacillati</taxon>
        <taxon>Actinomycetota</taxon>
        <taxon>Actinomycetes</taxon>
        <taxon>Kitasatosporales</taxon>
        <taxon>Streptomycetaceae</taxon>
        <taxon>Streptomyces</taxon>
    </lineage>
</organism>
<dbReference type="Gene3D" id="3.30.200.20">
    <property type="entry name" value="Phosphorylase Kinase, domain 1"/>
    <property type="match status" value="1"/>
</dbReference>
<dbReference type="InterPro" id="IPR011009">
    <property type="entry name" value="Kinase-like_dom_sf"/>
</dbReference>
<dbReference type="SMART" id="SM00220">
    <property type="entry name" value="S_TKc"/>
    <property type="match status" value="1"/>
</dbReference>
<feature type="compositionally biased region" description="Basic residues" evidence="6">
    <location>
        <begin position="323"/>
        <end position="333"/>
    </location>
</feature>
<comment type="caution">
    <text evidence="8">The sequence shown here is derived from an EMBL/GenBank/DDBJ whole genome shotgun (WGS) entry which is preliminary data.</text>
</comment>
<evidence type="ECO:0000256" key="6">
    <source>
        <dbReference type="SAM" id="MobiDB-lite"/>
    </source>
</evidence>
<proteinExistence type="predicted"/>
<evidence type="ECO:0000256" key="4">
    <source>
        <dbReference type="ARBA" id="ARBA00022840"/>
    </source>
</evidence>
<keyword evidence="3" id="KW-0418">Kinase</keyword>
<dbReference type="SUPFAM" id="SSF56112">
    <property type="entry name" value="Protein kinase-like (PK-like)"/>
    <property type="match status" value="1"/>
</dbReference>
<evidence type="ECO:0000256" key="1">
    <source>
        <dbReference type="ARBA" id="ARBA00022679"/>
    </source>
</evidence>
<name>A0ABP9IGZ6_9ACTN</name>
<accession>A0ABP9IGZ6</accession>
<dbReference type="PROSITE" id="PS00108">
    <property type="entry name" value="PROTEIN_KINASE_ST"/>
    <property type="match status" value="1"/>
</dbReference>
<dbReference type="Gene3D" id="1.10.510.10">
    <property type="entry name" value="Transferase(Phosphotransferase) domain 1"/>
    <property type="match status" value="1"/>
</dbReference>
<evidence type="ECO:0000256" key="5">
    <source>
        <dbReference type="PROSITE-ProRule" id="PRU10141"/>
    </source>
</evidence>
<dbReference type="PROSITE" id="PS50011">
    <property type="entry name" value="PROTEIN_KINASE_DOM"/>
    <property type="match status" value="1"/>
</dbReference>
<evidence type="ECO:0000259" key="7">
    <source>
        <dbReference type="PROSITE" id="PS50011"/>
    </source>
</evidence>
<dbReference type="CDD" id="cd14014">
    <property type="entry name" value="STKc_PknB_like"/>
    <property type="match status" value="1"/>
</dbReference>
<feature type="compositionally biased region" description="Basic and acidic residues" evidence="6">
    <location>
        <begin position="309"/>
        <end position="322"/>
    </location>
</feature>
<evidence type="ECO:0000313" key="8">
    <source>
        <dbReference type="EMBL" id="GAA4997802.1"/>
    </source>
</evidence>
<keyword evidence="4 5" id="KW-0067">ATP-binding</keyword>
<keyword evidence="2 5" id="KW-0547">Nucleotide-binding</keyword>
<reference evidence="9" key="1">
    <citation type="journal article" date="2019" name="Int. J. Syst. Evol. Microbiol.">
        <title>The Global Catalogue of Microorganisms (GCM) 10K type strain sequencing project: providing services to taxonomists for standard genome sequencing and annotation.</title>
        <authorList>
            <consortium name="The Broad Institute Genomics Platform"/>
            <consortium name="The Broad Institute Genome Sequencing Center for Infectious Disease"/>
            <person name="Wu L."/>
            <person name="Ma J."/>
        </authorList>
    </citation>
    <scope>NUCLEOTIDE SEQUENCE [LARGE SCALE GENOMIC DNA]</scope>
    <source>
        <strain evidence="9">JCM 17657</strain>
    </source>
</reference>
<keyword evidence="1" id="KW-0808">Transferase</keyword>
<dbReference type="PANTHER" id="PTHR43289">
    <property type="entry name" value="MITOGEN-ACTIVATED PROTEIN KINASE KINASE KINASE 20-RELATED"/>
    <property type="match status" value="1"/>
</dbReference>
<sequence length="871" mass="92367">MEDLRAEDPREVGPYRLLKRLGGGGMGQVYLGHSRGGRLVAVKVVRAEYAADPEFRRRFAREVEAARQVGGFYTAHVVDADTGADPPWLASAYVPGPSLEAAVRRHGPLPEHALGRLVSGLAEGLVAVHEREMVHRDLKPGNVLLAADGPRLIDFGIAQAAQETRLTGTGLAIGTPGFMAPEYVVAGEAGPAADVFALGAVLAYAATGRAPFGTSAPHAVNYRAVHEEPDLTGVPAGLAGLAAQCLAKDPAARPTPARILDEMPAGGDTARSWLPPDVATMLDERNHDARDVGGGSGPGPTPTAAQGGHKPEPTARERERERRERKRQRAGHRHRRLLACAELVTARITGAQARARALAQVAAAVLPGGTHHGASLVVEAHRAAAGAPDVVARTQSFADVAAALAPVDAKRSKAAAQRALDLAQAVRGFRTKPTRVAALRAAAQALAPTDPAQAEAIARGLSGASARVEALAKVAERMAMTDPYRAERIARELPAETHGWESESILGQVVKGMAARDPQRAERVARGLPSPDRRRWALRDLVSTLAPLDPQTAERVARSLPDEDERTSALSQVFGCVLKTDLNAAERLARTMADEEERADALYAVAAELRDTDPERALAVARRIPEDWRTLALADIAQSLAPEHPGRAEQLYQEAERLAAEVQDAEHGLAARLWIAAARGSADPERRRHGLLEFPKAEYLSGLVLLSSGLVRARPAQALELLEVCVQIARDLPEDARMSALEDLVLVGAELDPDWAARVAQEASALKAEYRHYVLQHMADTLVDIAPETAAAIAAEAVHAIRKEYGGSTETVGDALVTLAEADTESAVQLAVAGRSTEDADRLLAKLVEGLVAEAAEQAGRAGRPEIGSTT</sequence>
<dbReference type="InterPro" id="IPR008271">
    <property type="entry name" value="Ser/Thr_kinase_AS"/>
</dbReference>
<keyword evidence="9" id="KW-1185">Reference proteome</keyword>
<feature type="domain" description="Protein kinase" evidence="7">
    <location>
        <begin position="15"/>
        <end position="274"/>
    </location>
</feature>
<protein>
    <recommendedName>
        <fullName evidence="7">Protein kinase domain-containing protein</fullName>
    </recommendedName>
</protein>
<dbReference type="PANTHER" id="PTHR43289:SF34">
    <property type="entry name" value="SERINE_THREONINE-PROTEIN KINASE YBDM-RELATED"/>
    <property type="match status" value="1"/>
</dbReference>
<dbReference type="InterPro" id="IPR017441">
    <property type="entry name" value="Protein_kinase_ATP_BS"/>
</dbReference>
<dbReference type="RefSeq" id="WP_226030509.1">
    <property type="nucleotide sequence ID" value="NZ_BAABIV010000018.1"/>
</dbReference>
<evidence type="ECO:0000313" key="9">
    <source>
        <dbReference type="Proteomes" id="UP001500610"/>
    </source>
</evidence>
<dbReference type="PROSITE" id="PS00107">
    <property type="entry name" value="PROTEIN_KINASE_ATP"/>
    <property type="match status" value="1"/>
</dbReference>
<evidence type="ECO:0000256" key="3">
    <source>
        <dbReference type="ARBA" id="ARBA00022777"/>
    </source>
</evidence>